<gene>
    <name evidence="3" type="ORF">J529_3412</name>
    <name evidence="2" type="ORF">J529_3457</name>
    <name evidence="1" type="ORF">J529_3512</name>
</gene>
<accession>A0A009SIC4</accession>
<evidence type="ECO:0000313" key="3">
    <source>
        <dbReference type="EMBL" id="EXC46491.1"/>
    </source>
</evidence>
<dbReference type="Proteomes" id="UP000020735">
    <property type="component" value="Unassembled WGS sequence"/>
</dbReference>
<evidence type="ECO:0000313" key="4">
    <source>
        <dbReference type="Proteomes" id="UP000020735"/>
    </source>
</evidence>
<evidence type="ECO:0000313" key="2">
    <source>
        <dbReference type="EMBL" id="EXC46337.1"/>
    </source>
</evidence>
<dbReference type="EMBL" id="JEXJ01000084">
    <property type="protein sequence ID" value="EXC46491.1"/>
    <property type="molecule type" value="Genomic_DNA"/>
</dbReference>
<comment type="caution">
    <text evidence="3">The sequence shown here is derived from an EMBL/GenBank/DDBJ whole genome shotgun (WGS) entry which is preliminary data.</text>
</comment>
<sequence length="62" mass="6885">MANRADCGIQNARAAKINAKTPRSTKSHQFWLSEHSALVGSSALELAMVSVFMQYLLKIYTK</sequence>
<reference evidence="3 4" key="1">
    <citation type="submission" date="2014-02" db="EMBL/GenBank/DDBJ databases">
        <title>Comparative genomics and transcriptomics to identify genetic mechanisms underlying the emergence of carbapenem resistant Acinetobacter baumannii (CRAb).</title>
        <authorList>
            <person name="Harris A.D."/>
            <person name="Johnson K.J."/>
            <person name="George J."/>
            <person name="Shefchek K."/>
            <person name="Daugherty S.C."/>
            <person name="Parankush S."/>
            <person name="Sadzewicz L."/>
            <person name="Tallon L."/>
            <person name="Sengamalay N."/>
            <person name="Hazen T.H."/>
            <person name="Rasko D.A."/>
        </authorList>
    </citation>
    <scope>NUCLEOTIDE SEQUENCE [LARGE SCALE GENOMIC DNA]</scope>
    <source>
        <strain evidence="3 4">99063</strain>
    </source>
</reference>
<dbReference type="EMBL" id="JEXJ01000087">
    <property type="protein sequence ID" value="EXC46337.1"/>
    <property type="molecule type" value="Genomic_DNA"/>
</dbReference>
<proteinExistence type="predicted"/>
<dbReference type="EMBL" id="JEXJ01000091">
    <property type="protein sequence ID" value="EXC46168.1"/>
    <property type="molecule type" value="Genomic_DNA"/>
</dbReference>
<evidence type="ECO:0000313" key="1">
    <source>
        <dbReference type="EMBL" id="EXC46168.1"/>
    </source>
</evidence>
<organism evidence="3 4">
    <name type="scientific">Acinetobacter baumannii 99063</name>
    <dbReference type="NCBI Taxonomy" id="1310630"/>
    <lineage>
        <taxon>Bacteria</taxon>
        <taxon>Pseudomonadati</taxon>
        <taxon>Pseudomonadota</taxon>
        <taxon>Gammaproteobacteria</taxon>
        <taxon>Moraxellales</taxon>
        <taxon>Moraxellaceae</taxon>
        <taxon>Acinetobacter</taxon>
        <taxon>Acinetobacter calcoaceticus/baumannii complex</taxon>
    </lineage>
</organism>
<name>A0A009SIC4_ACIBA</name>
<dbReference type="AlphaFoldDB" id="A0A009SIC4"/>
<protein>
    <submittedName>
        <fullName evidence="3">Uncharacterized protein</fullName>
    </submittedName>
</protein>